<feature type="region of interest" description="Disordered" evidence="1">
    <location>
        <begin position="182"/>
        <end position="210"/>
    </location>
</feature>
<feature type="region of interest" description="Disordered" evidence="1">
    <location>
        <begin position="231"/>
        <end position="253"/>
    </location>
</feature>
<reference evidence="2 3" key="1">
    <citation type="journal article" date="2020" name="Microb. Genom.">
        <title>Genetic diversity of clinical and environmental Mucorales isolates obtained from an investigation of mucormycosis cases among solid organ transplant recipients.</title>
        <authorList>
            <person name="Nguyen M.H."/>
            <person name="Kaul D."/>
            <person name="Muto C."/>
            <person name="Cheng S.J."/>
            <person name="Richter R.A."/>
            <person name="Bruno V.M."/>
            <person name="Liu G."/>
            <person name="Beyhan S."/>
            <person name="Sundermann A.J."/>
            <person name="Mounaud S."/>
            <person name="Pasculle A.W."/>
            <person name="Nierman W.C."/>
            <person name="Driscoll E."/>
            <person name="Cumbie R."/>
            <person name="Clancy C.J."/>
            <person name="Dupont C.L."/>
        </authorList>
    </citation>
    <scope>NUCLEOTIDE SEQUENCE [LARGE SCALE GENOMIC DNA]</scope>
    <source>
        <strain evidence="2 3">GL24</strain>
    </source>
</reference>
<proteinExistence type="predicted"/>
<comment type="caution">
    <text evidence="2">The sequence shown here is derived from an EMBL/GenBank/DDBJ whole genome shotgun (WGS) entry which is preliminary data.</text>
</comment>
<gene>
    <name evidence="2" type="ORF">G6F50_012244</name>
</gene>
<protein>
    <submittedName>
        <fullName evidence="2">Uncharacterized protein</fullName>
    </submittedName>
</protein>
<accession>A0A9P6YS95</accession>
<dbReference type="AlphaFoldDB" id="A0A9P6YS95"/>
<name>A0A9P6YS95_9FUNG</name>
<dbReference type="Proteomes" id="UP000740926">
    <property type="component" value="Unassembled WGS sequence"/>
</dbReference>
<evidence type="ECO:0000256" key="1">
    <source>
        <dbReference type="SAM" id="MobiDB-lite"/>
    </source>
</evidence>
<keyword evidence="3" id="KW-1185">Reference proteome</keyword>
<sequence length="297" mass="33472">MESITSTFFGLLFPHSIEVDSQSGKAYFLLYEVYTAHYSVKTIVEQKVLEEALKAYNEEWAIDTVKNHQKPLTLVANGTMKQLAINLTFLGTSVEEKFHLSAFSLAIIPCIPLVSIRLKNMVHPDIAPIQLEEGVKEGYFMVNLSMSQNFDVESEFFAMPDYQNDITGQGDDLDSELDIQSHHEDDEELESPVSPRPRPVRETTLARNQQDLDAEEMLDYEADILAGIDRFSDSSSDSEHGHGNLVDGNDSDNDSNTSLFFYTRQSQNVNSCIQQHTDNLARDELDVHFDGPVVFGH</sequence>
<dbReference type="EMBL" id="JAANIU010003647">
    <property type="protein sequence ID" value="KAG1561048.1"/>
    <property type="molecule type" value="Genomic_DNA"/>
</dbReference>
<evidence type="ECO:0000313" key="2">
    <source>
        <dbReference type="EMBL" id="KAG1561048.1"/>
    </source>
</evidence>
<organism evidence="2 3">
    <name type="scientific">Rhizopus delemar</name>
    <dbReference type="NCBI Taxonomy" id="936053"/>
    <lineage>
        <taxon>Eukaryota</taxon>
        <taxon>Fungi</taxon>
        <taxon>Fungi incertae sedis</taxon>
        <taxon>Mucoromycota</taxon>
        <taxon>Mucoromycotina</taxon>
        <taxon>Mucoromycetes</taxon>
        <taxon>Mucorales</taxon>
        <taxon>Mucorineae</taxon>
        <taxon>Rhizopodaceae</taxon>
        <taxon>Rhizopus</taxon>
    </lineage>
</organism>
<evidence type="ECO:0000313" key="3">
    <source>
        <dbReference type="Proteomes" id="UP000740926"/>
    </source>
</evidence>